<dbReference type="RefSeq" id="WP_143234157.1">
    <property type="nucleotide sequence ID" value="NZ_VJWL01000001.1"/>
</dbReference>
<dbReference type="InterPro" id="IPR003439">
    <property type="entry name" value="ABC_transporter-like_ATP-bd"/>
</dbReference>
<feature type="compositionally biased region" description="Polar residues" evidence="12">
    <location>
        <begin position="544"/>
        <end position="556"/>
    </location>
</feature>
<dbReference type="InterPro" id="IPR027417">
    <property type="entry name" value="P-loop_NTPase"/>
</dbReference>
<dbReference type="InterPro" id="IPR032781">
    <property type="entry name" value="ABC_tran_Xtn"/>
</dbReference>
<dbReference type="GO" id="GO:0016887">
    <property type="term" value="F:ATP hydrolysis activity"/>
    <property type="evidence" value="ECO:0007669"/>
    <property type="project" value="UniProtKB-UniRule"/>
</dbReference>
<dbReference type="PANTHER" id="PTHR42855:SF1">
    <property type="entry name" value="ABC TRANSPORTER DOMAIN-CONTAINING PROTEIN"/>
    <property type="match status" value="1"/>
</dbReference>
<dbReference type="Pfam" id="PF12848">
    <property type="entry name" value="ABC_tran_Xtn"/>
    <property type="match status" value="1"/>
</dbReference>
<feature type="binding site" evidence="11">
    <location>
        <begin position="37"/>
        <end position="44"/>
    </location>
    <ligand>
        <name>ATP</name>
        <dbReference type="ChEBI" id="CHEBI:30616"/>
        <label>1</label>
    </ligand>
</feature>
<comment type="caution">
    <text evidence="14">The sequence shown here is derived from an EMBL/GenBank/DDBJ whole genome shotgun (WGS) entry which is preliminary data.</text>
</comment>
<keyword evidence="4 11" id="KW-0227">DNA damage</keyword>
<dbReference type="GO" id="GO:0043022">
    <property type="term" value="F:ribosome binding"/>
    <property type="evidence" value="ECO:0007669"/>
    <property type="project" value="UniProtKB-UniRule"/>
</dbReference>
<name>A0A552X452_9GAMM</name>
<evidence type="ECO:0000256" key="11">
    <source>
        <dbReference type="HAMAP-Rule" id="MF_00848"/>
    </source>
</evidence>
<evidence type="ECO:0000256" key="1">
    <source>
        <dbReference type="ARBA" id="ARBA00022490"/>
    </source>
</evidence>
<evidence type="ECO:0000256" key="3">
    <source>
        <dbReference type="ARBA" id="ARBA00022741"/>
    </source>
</evidence>
<dbReference type="AlphaFoldDB" id="A0A552X452"/>
<feature type="domain" description="ABC transporter" evidence="13">
    <location>
        <begin position="5"/>
        <end position="255"/>
    </location>
</feature>
<evidence type="ECO:0000256" key="2">
    <source>
        <dbReference type="ARBA" id="ARBA00022737"/>
    </source>
</evidence>
<evidence type="ECO:0000259" key="13">
    <source>
        <dbReference type="PROSITE" id="PS50893"/>
    </source>
</evidence>
<dbReference type="FunFam" id="3.40.50.300:FF:000011">
    <property type="entry name" value="Putative ABC transporter ATP-binding component"/>
    <property type="match status" value="1"/>
</dbReference>
<keyword evidence="5 11" id="KW-0378">Hydrolase</keyword>
<dbReference type="SMART" id="SM00382">
    <property type="entry name" value="AAA"/>
    <property type="match status" value="2"/>
</dbReference>
<dbReference type="PROSITE" id="PS50893">
    <property type="entry name" value="ABC_TRANSPORTER_2"/>
    <property type="match status" value="2"/>
</dbReference>
<dbReference type="InterPro" id="IPR017871">
    <property type="entry name" value="ABC_transporter-like_CS"/>
</dbReference>
<dbReference type="InterPro" id="IPR003593">
    <property type="entry name" value="AAA+_ATPase"/>
</dbReference>
<evidence type="ECO:0000313" key="14">
    <source>
        <dbReference type="EMBL" id="TRW49736.1"/>
    </source>
</evidence>
<dbReference type="Pfam" id="PF00005">
    <property type="entry name" value="ABC_tran"/>
    <property type="match status" value="2"/>
</dbReference>
<dbReference type="Gene3D" id="1.10.287.380">
    <property type="entry name" value="Valyl-tRNA synthetase, C-terminal domain"/>
    <property type="match status" value="1"/>
</dbReference>
<dbReference type="GO" id="GO:0006281">
    <property type="term" value="P:DNA repair"/>
    <property type="evidence" value="ECO:0007669"/>
    <property type="project" value="UniProtKB-KW"/>
</dbReference>
<dbReference type="SUPFAM" id="SSF52540">
    <property type="entry name" value="P-loop containing nucleoside triphosphate hydrolases"/>
    <property type="match status" value="2"/>
</dbReference>
<dbReference type="FunFam" id="3.40.50.300:FF:000309">
    <property type="entry name" value="ABC transporter ATP-binding protein"/>
    <property type="match status" value="1"/>
</dbReference>
<sequence length="647" mass="72293">MSVVLRLTNARLAFGTAPVLNNAEFTVSAQERVCIIGRNGAGKSSLLKVLQGLVVLDEGTLHRVGNTRVAMLPQDPPRDMQGCVYDYVAAAFADVGRHLTAYHELSQQLANDPENEAVLARLMRAQQALDAGDGWQIQNQIEQILSRLQLDGDQQMTHLSGGWLRRVALAKALATQPDVLLLDEPTNHLDVDTVMWLEQMLLDFRGAIVFISHDRAFIRALATRIVDLDRGVLTSFPGNYDAYLTEKQRLLEVEETQAALFDKKLAQEEAWIRQGVKARRTRNEGRVRALQALRNERAQRRNRHGQVNIELGSGERSGKVVFEASDLHLTLGGKELIRGLDLIIQRGDKLAFVGPNGCGKSSLIRLITGESEATSGFCKLGTNLNVAYFDQHQQQLNLDATVADNVGEGKVDVVHQGRTRHIYSYLQDFLFSPQQARMPVSALSGGEKNRVMLAKILLRESNLLILDEPTNDLDIDTLELLEQVVVDYPGTVLMVSHDREFIDHAATSVLLFEGEGQVTEIVGGFDEVRHYQAKQVENAAPPRNKNQSNPENSGTSAGKEHSESESALARKSNKLSYKLKRELELLPGHIETLERELNDLQQHINDPEFFRKPITETQPTMDRLSELETALMEALERWDYLENLQGN</sequence>
<keyword evidence="15" id="KW-1185">Reference proteome</keyword>
<feature type="binding site" evidence="11">
    <location>
        <begin position="354"/>
        <end position="361"/>
    </location>
    <ligand>
        <name>ATP</name>
        <dbReference type="ChEBI" id="CHEBI:30616"/>
        <label>2</label>
    </ligand>
</feature>
<accession>A0A552X452</accession>
<gene>
    <name evidence="11" type="primary">uup</name>
    <name evidence="14" type="ORF">FM042_02445</name>
</gene>
<dbReference type="EMBL" id="VJWL01000001">
    <property type="protein sequence ID" value="TRW49736.1"/>
    <property type="molecule type" value="Genomic_DNA"/>
</dbReference>
<dbReference type="Proteomes" id="UP000320359">
    <property type="component" value="Unassembled WGS sequence"/>
</dbReference>
<dbReference type="InterPro" id="IPR051309">
    <property type="entry name" value="ABCF_ATPase"/>
</dbReference>
<keyword evidence="6 11" id="KW-0067">ATP-binding</keyword>
<keyword evidence="3 11" id="KW-0547">Nucleotide-binding</keyword>
<organism evidence="14 15">
    <name type="scientific">Aliidiomarina halalkaliphila</name>
    <dbReference type="NCBI Taxonomy" id="2593535"/>
    <lineage>
        <taxon>Bacteria</taxon>
        <taxon>Pseudomonadati</taxon>
        <taxon>Pseudomonadota</taxon>
        <taxon>Gammaproteobacteria</taxon>
        <taxon>Alteromonadales</taxon>
        <taxon>Idiomarinaceae</taxon>
        <taxon>Aliidiomarina</taxon>
    </lineage>
</organism>
<keyword evidence="2 11" id="KW-0677">Repeat</keyword>
<dbReference type="EC" id="3.6.1.-" evidence="11"/>
<evidence type="ECO:0000256" key="4">
    <source>
        <dbReference type="ARBA" id="ARBA00022763"/>
    </source>
</evidence>
<dbReference type="GO" id="GO:0005524">
    <property type="term" value="F:ATP binding"/>
    <property type="evidence" value="ECO:0007669"/>
    <property type="project" value="UniProtKB-UniRule"/>
</dbReference>
<keyword evidence="8 11" id="KW-0234">DNA repair</keyword>
<dbReference type="HAMAP" id="MF_00848">
    <property type="entry name" value="Uup"/>
    <property type="match status" value="1"/>
</dbReference>
<evidence type="ECO:0000313" key="15">
    <source>
        <dbReference type="Proteomes" id="UP000320359"/>
    </source>
</evidence>
<protein>
    <recommendedName>
        <fullName evidence="11">ATP-binding protein Uup</fullName>
        <ecNumber evidence="11">3.6.1.-</ecNumber>
    </recommendedName>
</protein>
<evidence type="ECO:0000256" key="5">
    <source>
        <dbReference type="ARBA" id="ARBA00022801"/>
    </source>
</evidence>
<keyword evidence="7 11" id="KW-0238">DNA-binding</keyword>
<feature type="region of interest" description="Disordered" evidence="12">
    <location>
        <begin position="536"/>
        <end position="570"/>
    </location>
</feature>
<reference evidence="14 15" key="1">
    <citation type="submission" date="2019-07" db="EMBL/GenBank/DDBJ databases">
        <authorList>
            <person name="Yang M."/>
            <person name="Zhao D."/>
            <person name="Xiang H."/>
        </authorList>
    </citation>
    <scope>NUCLEOTIDE SEQUENCE [LARGE SCALE GENOMIC DNA]</scope>
    <source>
        <strain evidence="14 15">IM1326</strain>
    </source>
</reference>
<dbReference type="InterPro" id="IPR037118">
    <property type="entry name" value="Val-tRNA_synth_C_sf"/>
</dbReference>
<dbReference type="InterPro" id="IPR032524">
    <property type="entry name" value="ABC_tran_C"/>
</dbReference>
<evidence type="ECO:0000256" key="12">
    <source>
        <dbReference type="SAM" id="MobiDB-lite"/>
    </source>
</evidence>
<feature type="domain" description="ABC transporter" evidence="13">
    <location>
        <begin position="322"/>
        <end position="538"/>
    </location>
</feature>
<comment type="subcellular location">
    <subcellularLocation>
        <location evidence="11">Cytoplasm</location>
    </subcellularLocation>
    <text evidence="11">Associates with ribosomes.</text>
</comment>
<evidence type="ECO:0000256" key="6">
    <source>
        <dbReference type="ARBA" id="ARBA00022840"/>
    </source>
</evidence>
<comment type="catalytic activity">
    <reaction evidence="9 11">
        <text>ATP + H2O = ADP + phosphate + H(+)</text>
        <dbReference type="Rhea" id="RHEA:13065"/>
        <dbReference type="ChEBI" id="CHEBI:15377"/>
        <dbReference type="ChEBI" id="CHEBI:15378"/>
        <dbReference type="ChEBI" id="CHEBI:30616"/>
        <dbReference type="ChEBI" id="CHEBI:43474"/>
        <dbReference type="ChEBI" id="CHEBI:456216"/>
    </reaction>
</comment>
<comment type="function">
    <text evidence="11">Probably plays a role in ribosome assembly or function. May be involved in resolution of branched DNA intermediates that result from template switching in postreplication gaps. Binds DNA and has ATPase activity.</text>
</comment>
<evidence type="ECO:0000256" key="8">
    <source>
        <dbReference type="ARBA" id="ARBA00023204"/>
    </source>
</evidence>
<dbReference type="PROSITE" id="PS00211">
    <property type="entry name" value="ABC_TRANSPORTER_1"/>
    <property type="match status" value="2"/>
</dbReference>
<evidence type="ECO:0000256" key="9">
    <source>
        <dbReference type="ARBA" id="ARBA00049360"/>
    </source>
</evidence>
<keyword evidence="1 11" id="KW-0963">Cytoplasm</keyword>
<dbReference type="GO" id="GO:0005737">
    <property type="term" value="C:cytoplasm"/>
    <property type="evidence" value="ECO:0007669"/>
    <property type="project" value="UniProtKB-SubCell"/>
</dbReference>
<evidence type="ECO:0000256" key="10">
    <source>
        <dbReference type="ARBA" id="ARBA00061478"/>
    </source>
</evidence>
<dbReference type="CDD" id="cd03221">
    <property type="entry name" value="ABCF_EF-3"/>
    <property type="match status" value="2"/>
</dbReference>
<dbReference type="OrthoDB" id="9808609at2"/>
<dbReference type="Pfam" id="PF16326">
    <property type="entry name" value="ABC_tran_CTD"/>
    <property type="match status" value="1"/>
</dbReference>
<dbReference type="PANTHER" id="PTHR42855">
    <property type="entry name" value="ABC TRANSPORTER ATP-BINDING SUBUNIT"/>
    <property type="match status" value="1"/>
</dbReference>
<evidence type="ECO:0000256" key="7">
    <source>
        <dbReference type="ARBA" id="ARBA00023125"/>
    </source>
</evidence>
<dbReference type="GO" id="GO:0003677">
    <property type="term" value="F:DNA binding"/>
    <property type="evidence" value="ECO:0007669"/>
    <property type="project" value="UniProtKB-UniRule"/>
</dbReference>
<dbReference type="InterPro" id="IPR043686">
    <property type="entry name" value="Uup"/>
</dbReference>
<dbReference type="Gene3D" id="3.40.50.300">
    <property type="entry name" value="P-loop containing nucleotide triphosphate hydrolases"/>
    <property type="match status" value="2"/>
</dbReference>
<proteinExistence type="inferred from homology"/>
<comment type="similarity">
    <text evidence="10 11">Belongs to the ABC transporter superfamily. ABCF family. Uup subfamily.</text>
</comment>